<reference evidence="4" key="1">
    <citation type="journal article" date="2022" name="Int. J. Mol. Sci.">
        <title>Draft Genome of Tanacetum Coccineum: Genomic Comparison of Closely Related Tanacetum-Family Plants.</title>
        <authorList>
            <person name="Yamashiro T."/>
            <person name="Shiraishi A."/>
            <person name="Nakayama K."/>
            <person name="Satake H."/>
        </authorList>
    </citation>
    <scope>NUCLEOTIDE SEQUENCE</scope>
</reference>
<dbReference type="Proteomes" id="UP001151760">
    <property type="component" value="Unassembled WGS sequence"/>
</dbReference>
<sequence length="180" mass="20174">MYSRVPTVDESVADLTVRLEKSATYVEIRAAIQSMLMPNTRDLGQAAKEHGVILLMLKSFGLTKHFKLLSCVCIHGRPLRLEWQTSTMGKNAKASRSGSGFVWDKNGHIVTNYHVIRGASDLRVTLANQTTYDAKVIGFDQDKDVVVLQIDAPKDKLRPRPVGVYAEYLYQLVLTTQPIR</sequence>
<dbReference type="Gene3D" id="2.40.10.10">
    <property type="entry name" value="Trypsin-like serine proteases"/>
    <property type="match status" value="1"/>
</dbReference>
<gene>
    <name evidence="4" type="ORF">Tco_0800959</name>
</gene>
<dbReference type="SUPFAM" id="SSF50494">
    <property type="entry name" value="Trypsin-like serine proteases"/>
    <property type="match status" value="1"/>
</dbReference>
<evidence type="ECO:0000313" key="5">
    <source>
        <dbReference type="Proteomes" id="UP001151760"/>
    </source>
</evidence>
<comment type="caution">
    <text evidence="4">The sequence shown here is derived from an EMBL/GenBank/DDBJ whole genome shotgun (WGS) entry which is preliminary data.</text>
</comment>
<dbReference type="SUPFAM" id="SSF55347">
    <property type="entry name" value="Glyceraldehyde-3-phosphate dehydrogenase-like, C-terminal domain"/>
    <property type="match status" value="1"/>
</dbReference>
<dbReference type="InterPro" id="IPR001940">
    <property type="entry name" value="Peptidase_S1C"/>
</dbReference>
<reference evidence="4" key="2">
    <citation type="submission" date="2022-01" db="EMBL/GenBank/DDBJ databases">
        <authorList>
            <person name="Yamashiro T."/>
            <person name="Shiraishi A."/>
            <person name="Satake H."/>
            <person name="Nakayama K."/>
        </authorList>
    </citation>
    <scope>NUCLEOTIDE SEQUENCE</scope>
</reference>
<evidence type="ECO:0000256" key="1">
    <source>
        <dbReference type="ARBA" id="ARBA00010541"/>
    </source>
</evidence>
<keyword evidence="2" id="KW-0645">Protease</keyword>
<dbReference type="Gene3D" id="3.30.360.10">
    <property type="entry name" value="Dihydrodipicolinate Reductase, domain 2"/>
    <property type="match status" value="1"/>
</dbReference>
<proteinExistence type="inferred from homology"/>
<organism evidence="4 5">
    <name type="scientific">Tanacetum coccineum</name>
    <dbReference type="NCBI Taxonomy" id="301880"/>
    <lineage>
        <taxon>Eukaryota</taxon>
        <taxon>Viridiplantae</taxon>
        <taxon>Streptophyta</taxon>
        <taxon>Embryophyta</taxon>
        <taxon>Tracheophyta</taxon>
        <taxon>Spermatophyta</taxon>
        <taxon>Magnoliopsida</taxon>
        <taxon>eudicotyledons</taxon>
        <taxon>Gunneridae</taxon>
        <taxon>Pentapetalae</taxon>
        <taxon>asterids</taxon>
        <taxon>campanulids</taxon>
        <taxon>Asterales</taxon>
        <taxon>Asteraceae</taxon>
        <taxon>Asteroideae</taxon>
        <taxon>Anthemideae</taxon>
        <taxon>Anthemidinae</taxon>
        <taxon>Tanacetum</taxon>
    </lineage>
</organism>
<dbReference type="PANTHER" id="PTHR43343:SF2">
    <property type="entry name" value="PDZ DOMAIN-CONTAINING PROTEIN"/>
    <property type="match status" value="1"/>
</dbReference>
<dbReference type="PRINTS" id="PR00834">
    <property type="entry name" value="PROTEASES2C"/>
</dbReference>
<dbReference type="InterPro" id="IPR009003">
    <property type="entry name" value="Peptidase_S1_PA"/>
</dbReference>
<dbReference type="PANTHER" id="PTHR43343">
    <property type="entry name" value="PEPTIDASE S12"/>
    <property type="match status" value="1"/>
</dbReference>
<dbReference type="InterPro" id="IPR051201">
    <property type="entry name" value="Chloro_Bact_Ser_Proteases"/>
</dbReference>
<evidence type="ECO:0000256" key="2">
    <source>
        <dbReference type="ARBA" id="ARBA00022670"/>
    </source>
</evidence>
<dbReference type="Pfam" id="PF13365">
    <property type="entry name" value="Trypsin_2"/>
    <property type="match status" value="1"/>
</dbReference>
<dbReference type="InterPro" id="IPR043504">
    <property type="entry name" value="Peptidase_S1_PA_chymotrypsin"/>
</dbReference>
<accession>A0ABQ4ZXB9</accession>
<protein>
    <submittedName>
        <fullName evidence="4">Protease Do-like protein 1, chloroplastic</fullName>
    </submittedName>
</protein>
<evidence type="ECO:0000313" key="4">
    <source>
        <dbReference type="EMBL" id="GJS93991.1"/>
    </source>
</evidence>
<comment type="similarity">
    <text evidence="1">Belongs to the peptidase S1C family.</text>
</comment>
<keyword evidence="3" id="KW-0378">Hydrolase</keyword>
<name>A0ABQ4ZXB9_9ASTR</name>
<evidence type="ECO:0000256" key="3">
    <source>
        <dbReference type="ARBA" id="ARBA00022801"/>
    </source>
</evidence>
<dbReference type="EMBL" id="BQNB010011698">
    <property type="protein sequence ID" value="GJS93991.1"/>
    <property type="molecule type" value="Genomic_DNA"/>
</dbReference>
<keyword evidence="5" id="KW-1185">Reference proteome</keyword>